<evidence type="ECO:0000313" key="2">
    <source>
        <dbReference type="EMBL" id="GHC75338.1"/>
    </source>
</evidence>
<evidence type="ECO:0000259" key="1">
    <source>
        <dbReference type="Pfam" id="PF13467"/>
    </source>
</evidence>
<dbReference type="InterPro" id="IPR027373">
    <property type="entry name" value="RHH_dom"/>
</dbReference>
<accession>A0A8J3GI77</accession>
<reference evidence="2" key="2">
    <citation type="submission" date="2020-09" db="EMBL/GenBank/DDBJ databases">
        <authorList>
            <person name="Sun Q."/>
            <person name="Kim S."/>
        </authorList>
    </citation>
    <scope>NUCLEOTIDE SEQUENCE</scope>
    <source>
        <strain evidence="2">KCTC 42097</strain>
    </source>
</reference>
<dbReference type="AlphaFoldDB" id="A0A8J3GI77"/>
<dbReference type="RefSeq" id="WP_189490671.1">
    <property type="nucleotide sequence ID" value="NZ_BMZO01000008.1"/>
</dbReference>
<proteinExistence type="predicted"/>
<dbReference type="Pfam" id="PF13467">
    <property type="entry name" value="RHH_4"/>
    <property type="match status" value="1"/>
</dbReference>
<keyword evidence="3" id="KW-1185">Reference proteome</keyword>
<dbReference type="EMBL" id="BMZO01000008">
    <property type="protein sequence ID" value="GHC75338.1"/>
    <property type="molecule type" value="Genomic_DNA"/>
</dbReference>
<dbReference type="Proteomes" id="UP000641137">
    <property type="component" value="Unassembled WGS sequence"/>
</dbReference>
<evidence type="ECO:0000313" key="3">
    <source>
        <dbReference type="Proteomes" id="UP000641137"/>
    </source>
</evidence>
<sequence>MTALRKYSVSLRGHRTSFTLEPEFHAELKAIAEERKLALAALIFEIDTEREEKVNLSSALRLFVLRSLKKSA</sequence>
<gene>
    <name evidence="2" type="ORF">GCM10010136_25060</name>
</gene>
<dbReference type="InterPro" id="IPR038268">
    <property type="entry name" value="RHH_sf"/>
</dbReference>
<reference evidence="2" key="1">
    <citation type="journal article" date="2014" name="Int. J. Syst. Evol. Microbiol.">
        <title>Complete genome sequence of Corynebacterium casei LMG S-19264T (=DSM 44701T), isolated from a smear-ripened cheese.</title>
        <authorList>
            <consortium name="US DOE Joint Genome Institute (JGI-PGF)"/>
            <person name="Walter F."/>
            <person name="Albersmeier A."/>
            <person name="Kalinowski J."/>
            <person name="Ruckert C."/>
        </authorList>
    </citation>
    <scope>NUCLEOTIDE SEQUENCE</scope>
    <source>
        <strain evidence="2">KCTC 42097</strain>
    </source>
</reference>
<feature type="domain" description="Ribbon-helix-helix" evidence="1">
    <location>
        <begin position="5"/>
        <end position="67"/>
    </location>
</feature>
<organism evidence="2 3">
    <name type="scientific">Limoniibacter endophyticus</name>
    <dbReference type="NCBI Taxonomy" id="1565040"/>
    <lineage>
        <taxon>Bacteria</taxon>
        <taxon>Pseudomonadati</taxon>
        <taxon>Pseudomonadota</taxon>
        <taxon>Alphaproteobacteria</taxon>
        <taxon>Hyphomicrobiales</taxon>
        <taxon>Bartonellaceae</taxon>
        <taxon>Limoniibacter</taxon>
    </lineage>
</organism>
<name>A0A8J3GI77_9HYPH</name>
<comment type="caution">
    <text evidence="2">The sequence shown here is derived from an EMBL/GenBank/DDBJ whole genome shotgun (WGS) entry which is preliminary data.</text>
</comment>
<dbReference type="Gene3D" id="1.10.3990.20">
    <property type="entry name" value="protein bp1543"/>
    <property type="match status" value="1"/>
</dbReference>
<protein>
    <submittedName>
        <fullName evidence="2">Aryl-sulfate sulfotransferase</fullName>
    </submittedName>
</protein>